<protein>
    <recommendedName>
        <fullName evidence="7">Vacuolar protein 8</fullName>
    </recommendedName>
</protein>
<keyword evidence="5" id="KW-0472">Membrane</keyword>
<evidence type="ECO:0000313" key="8">
    <source>
        <dbReference type="EMBL" id="KAL3049784.1"/>
    </source>
</evidence>
<evidence type="ECO:0000256" key="4">
    <source>
        <dbReference type="ARBA" id="ARBA00022737"/>
    </source>
</evidence>
<dbReference type="SUPFAM" id="SSF48371">
    <property type="entry name" value="ARM repeat"/>
    <property type="match status" value="1"/>
</dbReference>
<organism evidence="8 9">
    <name type="scientific">Pagothenia borchgrevinki</name>
    <name type="common">Bald rockcod</name>
    <name type="synonym">Trematomus borchgrevinki</name>
    <dbReference type="NCBI Taxonomy" id="8213"/>
    <lineage>
        <taxon>Eukaryota</taxon>
        <taxon>Metazoa</taxon>
        <taxon>Chordata</taxon>
        <taxon>Craniata</taxon>
        <taxon>Vertebrata</taxon>
        <taxon>Euteleostomi</taxon>
        <taxon>Actinopterygii</taxon>
        <taxon>Neopterygii</taxon>
        <taxon>Teleostei</taxon>
        <taxon>Neoteleostei</taxon>
        <taxon>Acanthomorphata</taxon>
        <taxon>Eupercaria</taxon>
        <taxon>Perciformes</taxon>
        <taxon>Notothenioidei</taxon>
        <taxon>Nototheniidae</taxon>
        <taxon>Pagothenia</taxon>
    </lineage>
</organism>
<keyword evidence="3" id="KW-0926">Vacuole</keyword>
<keyword evidence="9" id="KW-1185">Reference proteome</keyword>
<dbReference type="PANTHER" id="PTHR47249">
    <property type="entry name" value="VACUOLAR PROTEIN 8"/>
    <property type="match status" value="1"/>
</dbReference>
<comment type="caution">
    <text evidence="8">The sequence shown here is derived from an EMBL/GenBank/DDBJ whole genome shotgun (WGS) entry which is preliminary data.</text>
</comment>
<sequence length="132" mass="14057">MLVPLLDLIRSGDSSAQSQSCVCLLASSESKREAVVLEGVKPLLALATSYDPGGEQVASWALLHLTHSDWSRRLLGEAGGFPVLVLQGSDSEVQFYSCSALCNISSARELHPKLLSMGSHFLLKSLLTLASS</sequence>
<comment type="similarity">
    <text evidence="2">Belongs to the beta-catenin family.</text>
</comment>
<dbReference type="Proteomes" id="UP001619887">
    <property type="component" value="Unassembled WGS sequence"/>
</dbReference>
<name>A0ABD2G763_PAGBO</name>
<evidence type="ECO:0000256" key="2">
    <source>
        <dbReference type="ARBA" id="ARBA00005462"/>
    </source>
</evidence>
<evidence type="ECO:0000256" key="1">
    <source>
        <dbReference type="ARBA" id="ARBA00004592"/>
    </source>
</evidence>
<keyword evidence="4" id="KW-0677">Repeat</keyword>
<keyword evidence="6" id="KW-0449">Lipoprotein</keyword>
<reference evidence="8 9" key="1">
    <citation type="journal article" date="2022" name="G3 (Bethesda)">
        <title>Evaluating Illumina-, Nanopore-, and PacBio-based genome assembly strategies with the bald notothen, Trematomus borchgrevinki.</title>
        <authorList>
            <person name="Rayamajhi N."/>
            <person name="Cheng C.C."/>
            <person name="Catchen J.M."/>
        </authorList>
    </citation>
    <scope>NUCLEOTIDE SEQUENCE [LARGE SCALE GENOMIC DNA]</scope>
    <source>
        <strain evidence="8">AGRC-2024</strain>
    </source>
</reference>
<dbReference type="PANTHER" id="PTHR47249:SF1">
    <property type="entry name" value="VACUOLAR PROTEIN 8"/>
    <property type="match status" value="1"/>
</dbReference>
<reference evidence="8 9" key="2">
    <citation type="journal article" date="2024" name="G3 (Bethesda)">
        <title>The genome of the cryopelagic Antarctic bald notothen, Trematomus borchgrevinki.</title>
        <authorList>
            <person name="Rayamajhi N."/>
            <person name="Rivera-Colon A.G."/>
            <person name="Minhas B.F."/>
            <person name="Cheng C.C."/>
            <person name="Catchen J.M."/>
        </authorList>
    </citation>
    <scope>NUCLEOTIDE SEQUENCE [LARGE SCALE GENOMIC DNA]</scope>
    <source>
        <strain evidence="8">AGRC-2024</strain>
    </source>
</reference>
<evidence type="ECO:0000313" key="9">
    <source>
        <dbReference type="Proteomes" id="UP001619887"/>
    </source>
</evidence>
<proteinExistence type="inferred from homology"/>
<dbReference type="GO" id="GO:0005774">
    <property type="term" value="C:vacuolar membrane"/>
    <property type="evidence" value="ECO:0007669"/>
    <property type="project" value="UniProtKB-SubCell"/>
</dbReference>
<gene>
    <name evidence="8" type="ORF">OYC64_009107</name>
</gene>
<dbReference type="InterPro" id="IPR011989">
    <property type="entry name" value="ARM-like"/>
</dbReference>
<dbReference type="SMART" id="SM00185">
    <property type="entry name" value="ARM"/>
    <property type="match status" value="2"/>
</dbReference>
<dbReference type="InterPro" id="IPR016024">
    <property type="entry name" value="ARM-type_fold"/>
</dbReference>
<evidence type="ECO:0000256" key="3">
    <source>
        <dbReference type="ARBA" id="ARBA00022554"/>
    </source>
</evidence>
<evidence type="ECO:0000256" key="5">
    <source>
        <dbReference type="ARBA" id="ARBA00023136"/>
    </source>
</evidence>
<evidence type="ECO:0000256" key="6">
    <source>
        <dbReference type="ARBA" id="ARBA00023288"/>
    </source>
</evidence>
<dbReference type="Gene3D" id="1.25.10.10">
    <property type="entry name" value="Leucine-rich Repeat Variant"/>
    <property type="match status" value="1"/>
</dbReference>
<comment type="subcellular location">
    <subcellularLocation>
        <location evidence="1">Vacuole membrane</location>
        <topology evidence="1">Lipid-anchor</topology>
    </subcellularLocation>
</comment>
<dbReference type="EMBL" id="JBIYXZ010002082">
    <property type="protein sequence ID" value="KAL3049784.1"/>
    <property type="molecule type" value="Genomic_DNA"/>
</dbReference>
<dbReference type="AlphaFoldDB" id="A0ABD2G763"/>
<evidence type="ECO:0000256" key="7">
    <source>
        <dbReference type="ARBA" id="ARBA00026209"/>
    </source>
</evidence>
<dbReference type="InterPro" id="IPR000225">
    <property type="entry name" value="Armadillo"/>
</dbReference>
<accession>A0ABD2G763</accession>
<dbReference type="InterPro" id="IPR045156">
    <property type="entry name" value="Vac8"/>
</dbReference>